<reference evidence="2" key="1">
    <citation type="submission" date="2020-10" db="EMBL/GenBank/DDBJ databases">
        <authorList>
            <person name="Muller C M."/>
        </authorList>
    </citation>
    <scope>NUCLEOTIDE SEQUENCE</scope>
    <source>
        <strain evidence="2">THUN-12</strain>
    </source>
</reference>
<gene>
    <name evidence="2" type="ORF">BGTH12_LOCUS7894</name>
</gene>
<evidence type="ECO:0000313" key="2">
    <source>
        <dbReference type="EMBL" id="CAD6506536.1"/>
    </source>
</evidence>
<organism evidence="2 3">
    <name type="scientific">Blumeria graminis f. sp. triticale</name>
    <dbReference type="NCBI Taxonomy" id="1689686"/>
    <lineage>
        <taxon>Eukaryota</taxon>
        <taxon>Fungi</taxon>
        <taxon>Dikarya</taxon>
        <taxon>Ascomycota</taxon>
        <taxon>Pezizomycotina</taxon>
        <taxon>Leotiomycetes</taxon>
        <taxon>Erysiphales</taxon>
        <taxon>Erysiphaceae</taxon>
        <taxon>Blumeria</taxon>
    </lineage>
</organism>
<proteinExistence type="predicted"/>
<name>A0A9W4D9D1_BLUGR</name>
<dbReference type="EMBL" id="CAJHIT010000011">
    <property type="protein sequence ID" value="CAD6506536.1"/>
    <property type="molecule type" value="Genomic_DNA"/>
</dbReference>
<keyword evidence="1" id="KW-0732">Signal</keyword>
<dbReference type="AlphaFoldDB" id="A0A9W4D9D1"/>
<feature type="chain" id="PRO_5040749604" evidence="1">
    <location>
        <begin position="23"/>
        <end position="123"/>
    </location>
</feature>
<protein>
    <submittedName>
        <fullName evidence="2">BgTH12-07763</fullName>
    </submittedName>
</protein>
<evidence type="ECO:0000256" key="1">
    <source>
        <dbReference type="SAM" id="SignalP"/>
    </source>
</evidence>
<dbReference type="Proteomes" id="UP000683417">
    <property type="component" value="Unassembled WGS sequence"/>
</dbReference>
<accession>A0A9W4D9D1</accession>
<evidence type="ECO:0000313" key="3">
    <source>
        <dbReference type="Proteomes" id="UP000683417"/>
    </source>
</evidence>
<comment type="caution">
    <text evidence="2">The sequence shown here is derived from an EMBL/GenBank/DDBJ whole genome shotgun (WGS) entry which is preliminary data.</text>
</comment>
<sequence>MPKLWTLVAVLGVFSSLDTASSTSLPHVRRGNSSVSSITYICSEEVKFAGSNIVSQVNGAKSQARGVLLRASSRSASNVPNIQVNQLISWQDGTFLYPIASTSTSQNRAIVHFPSLLPRSLLL</sequence>
<feature type="signal peptide" evidence="1">
    <location>
        <begin position="1"/>
        <end position="22"/>
    </location>
</feature>